<evidence type="ECO:0000259" key="7">
    <source>
        <dbReference type="PROSITE" id="PS50111"/>
    </source>
</evidence>
<dbReference type="PANTHER" id="PTHR32089">
    <property type="entry name" value="METHYL-ACCEPTING CHEMOTAXIS PROTEIN MCPB"/>
    <property type="match status" value="1"/>
</dbReference>
<name>A0A7C9J9Z1_9BACT</name>
<dbReference type="Gene3D" id="1.10.287.950">
    <property type="entry name" value="Methyl-accepting chemotaxis protein"/>
    <property type="match status" value="1"/>
</dbReference>
<dbReference type="InterPro" id="IPR004090">
    <property type="entry name" value="Chemotax_Me-accpt_rcpt"/>
</dbReference>
<reference evidence="9 10" key="1">
    <citation type="submission" date="2020-01" db="EMBL/GenBank/DDBJ databases">
        <title>Genome sequence of Desulfovibrio aerotolerans DSM 16695(T).</title>
        <authorList>
            <person name="Karnachuk O."/>
            <person name="Avakyan M."/>
            <person name="Mardanov A."/>
            <person name="Kadnikov V."/>
            <person name="Ravin N."/>
        </authorList>
    </citation>
    <scope>NUCLEOTIDE SEQUENCE [LARGE SCALE GENOMIC DNA]</scope>
    <source>
        <strain evidence="9 10">DSM 16695</strain>
    </source>
</reference>
<dbReference type="GO" id="GO:0016020">
    <property type="term" value="C:membrane"/>
    <property type="evidence" value="ECO:0007669"/>
    <property type="project" value="InterPro"/>
</dbReference>
<feature type="domain" description="Methyl-accepting transducer" evidence="7">
    <location>
        <begin position="293"/>
        <end position="529"/>
    </location>
</feature>
<dbReference type="PANTHER" id="PTHR32089:SF112">
    <property type="entry name" value="LYSOZYME-LIKE PROTEIN-RELATED"/>
    <property type="match status" value="1"/>
</dbReference>
<dbReference type="Pfam" id="PF00672">
    <property type="entry name" value="HAMP"/>
    <property type="match status" value="1"/>
</dbReference>
<dbReference type="SMART" id="SM00283">
    <property type="entry name" value="MA"/>
    <property type="match status" value="1"/>
</dbReference>
<dbReference type="Gene3D" id="6.10.340.10">
    <property type="match status" value="1"/>
</dbReference>
<dbReference type="RefSeq" id="WP_160961499.1">
    <property type="nucleotide sequence ID" value="NZ_WVUD01000022.1"/>
</dbReference>
<comment type="similarity">
    <text evidence="2">Belongs to the methyl-accepting chemotaxis (MCP) protein family.</text>
</comment>
<evidence type="ECO:0000256" key="6">
    <source>
        <dbReference type="SAM" id="Phobius"/>
    </source>
</evidence>
<comment type="caution">
    <text evidence="9">The sequence shown here is derived from an EMBL/GenBank/DDBJ whole genome shotgun (WGS) entry which is preliminary data.</text>
</comment>
<keyword evidence="1 3" id="KW-0807">Transducer</keyword>
<sequence>MQQKYLPLVTRLGIIYAVLAVAFVAQTVLSYSNGQRLKAVYQSQIQAARGLDDLTQALYALRLKVFQYLGTSKPAEMDAIKTEAAALSAAIAKQLQYGALGELAPLFAKAQAQYDSIIKEHGDFKTKQAYQAIYGDSQATFEQSKTSITGLSGRARAQAEAAEQSAFNTILGVTIGAAVLVAAALGFLVYYSKRAIVSPLNRLSVYAAKVSQGEMEAPIDGVYQAELHILKESLSQMVVNLRDQISLAARDEEKARLCADEAIAARSQSEGLKIQAERSFDRMKDAAGQLEQMADTLASASQELSHQIEESAQGANMQKSRASEAFDAITQLSQVSLEVSQKASTSAQLAERTRTEADKGSQVVDSVVEIILQVHAKAQANKNDMAELGKQAQAISTIIDVINDIADQTNLLALNAAIEAARAGEAGRGFAVVADEVRKLAERTMNATKEVSQAIGNVQDATRRNLAYAEETNSAIANSVERANQSGDALKTIVGLIDETAGQVQSIAAAAEEQSATTDHIMEALRHVSSIAEETARCMDESSAAVSDLALTSSRLSELIMEMREQESAEEIAPTPALARSAPLGRLALPPRLPSPVGGTRAQPLRAQPGQRREYS</sequence>
<keyword evidence="10" id="KW-1185">Reference proteome</keyword>
<dbReference type="InterPro" id="IPR004089">
    <property type="entry name" value="MCPsignal_dom"/>
</dbReference>
<dbReference type="SUPFAM" id="SSF58104">
    <property type="entry name" value="Methyl-accepting chemotaxis protein (MCP) signaling domain"/>
    <property type="match status" value="1"/>
</dbReference>
<keyword evidence="6" id="KW-1133">Transmembrane helix</keyword>
<dbReference type="EMBL" id="WVUD01000022">
    <property type="protein sequence ID" value="MYL83918.1"/>
    <property type="molecule type" value="Genomic_DNA"/>
</dbReference>
<feature type="coiled-coil region" evidence="4">
    <location>
        <begin position="283"/>
        <end position="310"/>
    </location>
</feature>
<evidence type="ECO:0000313" key="9">
    <source>
        <dbReference type="EMBL" id="MYL83918.1"/>
    </source>
</evidence>
<feature type="domain" description="HAMP" evidence="8">
    <location>
        <begin position="194"/>
        <end position="246"/>
    </location>
</feature>
<protein>
    <submittedName>
        <fullName evidence="9">HAMP domain-containing protein</fullName>
    </submittedName>
</protein>
<evidence type="ECO:0000256" key="1">
    <source>
        <dbReference type="ARBA" id="ARBA00023224"/>
    </source>
</evidence>
<dbReference type="GO" id="GO:0007165">
    <property type="term" value="P:signal transduction"/>
    <property type="evidence" value="ECO:0007669"/>
    <property type="project" value="UniProtKB-KW"/>
</dbReference>
<feature type="transmembrane region" description="Helical" evidence="6">
    <location>
        <begin position="166"/>
        <end position="191"/>
    </location>
</feature>
<feature type="transmembrane region" description="Helical" evidence="6">
    <location>
        <begin position="12"/>
        <end position="31"/>
    </location>
</feature>
<dbReference type="PRINTS" id="PR00260">
    <property type="entry name" value="CHEMTRNSDUCR"/>
</dbReference>
<dbReference type="Proteomes" id="UP000482487">
    <property type="component" value="Unassembled WGS sequence"/>
</dbReference>
<gene>
    <name evidence="9" type="ORF">GTA51_12340</name>
</gene>
<evidence type="ECO:0000259" key="8">
    <source>
        <dbReference type="PROSITE" id="PS50885"/>
    </source>
</evidence>
<keyword evidence="6" id="KW-0472">Membrane</keyword>
<dbReference type="Pfam" id="PF00015">
    <property type="entry name" value="MCPsignal"/>
    <property type="match status" value="1"/>
</dbReference>
<evidence type="ECO:0000256" key="2">
    <source>
        <dbReference type="ARBA" id="ARBA00029447"/>
    </source>
</evidence>
<dbReference type="OrthoDB" id="9814362at2"/>
<proteinExistence type="inferred from homology"/>
<dbReference type="SMART" id="SM00304">
    <property type="entry name" value="HAMP"/>
    <property type="match status" value="1"/>
</dbReference>
<dbReference type="SUPFAM" id="SSF158472">
    <property type="entry name" value="HAMP domain-like"/>
    <property type="match status" value="1"/>
</dbReference>
<dbReference type="AlphaFoldDB" id="A0A7C9J9Z1"/>
<dbReference type="GO" id="GO:0004888">
    <property type="term" value="F:transmembrane signaling receptor activity"/>
    <property type="evidence" value="ECO:0007669"/>
    <property type="project" value="InterPro"/>
</dbReference>
<dbReference type="CDD" id="cd11386">
    <property type="entry name" value="MCP_signal"/>
    <property type="match status" value="1"/>
</dbReference>
<feature type="region of interest" description="Disordered" evidence="5">
    <location>
        <begin position="586"/>
        <end position="616"/>
    </location>
</feature>
<dbReference type="GO" id="GO:0006935">
    <property type="term" value="P:chemotaxis"/>
    <property type="evidence" value="ECO:0007669"/>
    <property type="project" value="InterPro"/>
</dbReference>
<evidence type="ECO:0000313" key="10">
    <source>
        <dbReference type="Proteomes" id="UP000482487"/>
    </source>
</evidence>
<evidence type="ECO:0000256" key="4">
    <source>
        <dbReference type="SAM" id="Coils"/>
    </source>
</evidence>
<keyword evidence="4" id="KW-0175">Coiled coil</keyword>
<organism evidence="9 10">
    <name type="scientific">Solidesulfovibrio aerotolerans</name>
    <dbReference type="NCBI Taxonomy" id="295255"/>
    <lineage>
        <taxon>Bacteria</taxon>
        <taxon>Pseudomonadati</taxon>
        <taxon>Thermodesulfobacteriota</taxon>
        <taxon>Desulfovibrionia</taxon>
        <taxon>Desulfovibrionales</taxon>
        <taxon>Desulfovibrionaceae</taxon>
        <taxon>Solidesulfovibrio</taxon>
    </lineage>
</organism>
<dbReference type="PROSITE" id="PS50885">
    <property type="entry name" value="HAMP"/>
    <property type="match status" value="1"/>
</dbReference>
<evidence type="ECO:0000256" key="5">
    <source>
        <dbReference type="SAM" id="MobiDB-lite"/>
    </source>
</evidence>
<keyword evidence="6" id="KW-0812">Transmembrane</keyword>
<dbReference type="PROSITE" id="PS50111">
    <property type="entry name" value="CHEMOTAXIS_TRANSDUC_2"/>
    <property type="match status" value="1"/>
</dbReference>
<dbReference type="InterPro" id="IPR003660">
    <property type="entry name" value="HAMP_dom"/>
</dbReference>
<accession>A0A7C9J9Z1</accession>
<evidence type="ECO:0000256" key="3">
    <source>
        <dbReference type="PROSITE-ProRule" id="PRU00284"/>
    </source>
</evidence>